<proteinExistence type="predicted"/>
<evidence type="ECO:0000313" key="2">
    <source>
        <dbReference type="Proteomes" id="UP001576762"/>
    </source>
</evidence>
<dbReference type="Proteomes" id="UP001576762">
    <property type="component" value="Unassembled WGS sequence"/>
</dbReference>
<sequence length="130" mass="14787">MSKEQLLRLIGSLIRAADGDLVNKRSCFPCPPDQHEYYKTVRDCFQTMYREADYTKSNAFKKEIAGKSDSLIEMKAKMLSAPTKRQAHQDKLLTQLCDLNEIGNASNYINIEHEPLFTKAAQNLARCNDA</sequence>
<keyword evidence="2" id="KW-1185">Reference proteome</keyword>
<evidence type="ECO:0000313" key="1">
    <source>
        <dbReference type="EMBL" id="MFB2717965.1"/>
    </source>
</evidence>
<name>A0ABV4WCQ6_9GAMM</name>
<protein>
    <submittedName>
        <fullName evidence="1">Uncharacterized protein</fullName>
    </submittedName>
</protein>
<gene>
    <name evidence="1" type="ORF">ACE05E_21080</name>
</gene>
<dbReference type="EMBL" id="JBHFLD010000087">
    <property type="protein sequence ID" value="MFB2717965.1"/>
    <property type="molecule type" value="Genomic_DNA"/>
</dbReference>
<comment type="caution">
    <text evidence="1">The sequence shown here is derived from an EMBL/GenBank/DDBJ whole genome shotgun (WGS) entry which is preliminary data.</text>
</comment>
<accession>A0ABV4WCQ6</accession>
<reference evidence="1 2" key="1">
    <citation type="submission" date="2024-09" db="EMBL/GenBank/DDBJ databases">
        <title>Draft genome sequences of 6 high pH adapted Marinobacter shengliensis sp. isolated from Mariana forearc serpentinite mud volcanoes.</title>
        <authorList>
            <person name="Elkassas S."/>
            <person name="Serres M."/>
            <person name="Michael N."/>
            <person name="Amina P."/>
            <person name="Teodora Z."/>
            <person name="Julie H."/>
        </authorList>
    </citation>
    <scope>NUCLEOTIDE SEQUENCE [LARGE SCALE GENOMIC DNA]</scope>
    <source>
        <strain evidence="1 2">EB4</strain>
    </source>
</reference>
<dbReference type="RefSeq" id="WP_374816322.1">
    <property type="nucleotide sequence ID" value="NZ_JBHFLD010000087.1"/>
</dbReference>
<organism evidence="1 2">
    <name type="scientific">Marinobacter shengliensis</name>
    <dbReference type="NCBI Taxonomy" id="1389223"/>
    <lineage>
        <taxon>Bacteria</taxon>
        <taxon>Pseudomonadati</taxon>
        <taxon>Pseudomonadota</taxon>
        <taxon>Gammaproteobacteria</taxon>
        <taxon>Pseudomonadales</taxon>
        <taxon>Marinobacteraceae</taxon>
        <taxon>Marinobacter</taxon>
    </lineage>
</organism>